<dbReference type="PANTHER" id="PTHR43428:SF1">
    <property type="entry name" value="ARSENATE REDUCTASE"/>
    <property type="match status" value="1"/>
</dbReference>
<evidence type="ECO:0000259" key="2">
    <source>
        <dbReference type="SMART" id="SM00226"/>
    </source>
</evidence>
<organism evidence="3 4">
    <name type="scientific">Candidatus Saganbacteria bacterium CG08_land_8_20_14_0_20_45_16</name>
    <dbReference type="NCBI Taxonomy" id="2014293"/>
    <lineage>
        <taxon>Bacteria</taxon>
        <taxon>Bacillati</taxon>
        <taxon>Saganbacteria</taxon>
    </lineage>
</organism>
<proteinExistence type="predicted"/>
<dbReference type="SUPFAM" id="SSF52788">
    <property type="entry name" value="Phosphotyrosine protein phosphatases I"/>
    <property type="match status" value="1"/>
</dbReference>
<name>A0A2H0Y0J1_UNCSA</name>
<dbReference type="EMBL" id="PEYM01000043">
    <property type="protein sequence ID" value="PIS30934.1"/>
    <property type="molecule type" value="Genomic_DNA"/>
</dbReference>
<dbReference type="InterPro" id="IPR036196">
    <property type="entry name" value="Ptyr_pPase_sf"/>
</dbReference>
<dbReference type="PANTHER" id="PTHR43428">
    <property type="entry name" value="ARSENATE REDUCTASE"/>
    <property type="match status" value="1"/>
</dbReference>
<dbReference type="AlphaFoldDB" id="A0A2H0Y0J1"/>
<reference evidence="3 4" key="1">
    <citation type="submission" date="2017-09" db="EMBL/GenBank/DDBJ databases">
        <title>Depth-based differentiation of microbial function through sediment-hosted aquifers and enrichment of novel symbionts in the deep terrestrial subsurface.</title>
        <authorList>
            <person name="Probst A.J."/>
            <person name="Ladd B."/>
            <person name="Jarett J.K."/>
            <person name="Geller-Mcgrath D.E."/>
            <person name="Sieber C.M."/>
            <person name="Emerson J.B."/>
            <person name="Anantharaman K."/>
            <person name="Thomas B.C."/>
            <person name="Malmstrom R."/>
            <person name="Stieglmeier M."/>
            <person name="Klingl A."/>
            <person name="Woyke T."/>
            <person name="Ryan C.M."/>
            <person name="Banfield J.F."/>
        </authorList>
    </citation>
    <scope>NUCLEOTIDE SEQUENCE [LARGE SCALE GENOMIC DNA]</scope>
    <source>
        <strain evidence="3">CG08_land_8_20_14_0_20_45_16</strain>
    </source>
</reference>
<dbReference type="SMART" id="SM00226">
    <property type="entry name" value="LMWPc"/>
    <property type="match status" value="1"/>
</dbReference>
<dbReference type="Proteomes" id="UP000231343">
    <property type="component" value="Unassembled WGS sequence"/>
</dbReference>
<evidence type="ECO:0000256" key="1">
    <source>
        <dbReference type="ARBA" id="ARBA00022849"/>
    </source>
</evidence>
<dbReference type="Pfam" id="PF01451">
    <property type="entry name" value="LMWPc"/>
    <property type="match status" value="1"/>
</dbReference>
<keyword evidence="1" id="KW-0059">Arsenical resistance</keyword>
<comment type="caution">
    <text evidence="3">The sequence shown here is derived from an EMBL/GenBank/DDBJ whole genome shotgun (WGS) entry which is preliminary data.</text>
</comment>
<sequence length="129" mass="14419">MVEKIKILFVCVENSCRSQIAEGFAKKYGGDKVEAFSSGSKSSGVINPDAIKVMKEIGIDISGQASKGFEQLPYNKFDLIVTMGCQDVCPFFPAKEKFDWQIEDPKGKGLEFFRKVRDEIGNKVKELLK</sequence>
<protein>
    <recommendedName>
        <fullName evidence="2">Phosphotyrosine protein phosphatase I domain-containing protein</fullName>
    </recommendedName>
</protein>
<dbReference type="GO" id="GO:0046685">
    <property type="term" value="P:response to arsenic-containing substance"/>
    <property type="evidence" value="ECO:0007669"/>
    <property type="project" value="UniProtKB-KW"/>
</dbReference>
<gene>
    <name evidence="3" type="ORF">COT42_02100</name>
</gene>
<evidence type="ECO:0000313" key="3">
    <source>
        <dbReference type="EMBL" id="PIS30934.1"/>
    </source>
</evidence>
<dbReference type="Gene3D" id="3.40.50.2300">
    <property type="match status" value="1"/>
</dbReference>
<dbReference type="CDD" id="cd16345">
    <property type="entry name" value="LMWP_ArsC"/>
    <property type="match status" value="1"/>
</dbReference>
<feature type="domain" description="Phosphotyrosine protein phosphatase I" evidence="2">
    <location>
        <begin position="5"/>
        <end position="129"/>
    </location>
</feature>
<evidence type="ECO:0000313" key="4">
    <source>
        <dbReference type="Proteomes" id="UP000231343"/>
    </source>
</evidence>
<dbReference type="InterPro" id="IPR023485">
    <property type="entry name" value="Ptyr_pPase"/>
</dbReference>
<accession>A0A2H0Y0J1</accession>